<dbReference type="PANTHER" id="PTHR31616">
    <property type="entry name" value="TREHALASE"/>
    <property type="match status" value="1"/>
</dbReference>
<dbReference type="GO" id="GO:0004339">
    <property type="term" value="F:glucan 1,4-alpha-glucosidase activity"/>
    <property type="evidence" value="ECO:0007669"/>
    <property type="project" value="UniProtKB-EC"/>
</dbReference>
<evidence type="ECO:0000256" key="2">
    <source>
        <dbReference type="ARBA" id="ARBA00006188"/>
    </source>
</evidence>
<dbReference type="Proteomes" id="UP000094112">
    <property type="component" value="Unassembled WGS sequence"/>
</dbReference>
<evidence type="ECO:0000259" key="10">
    <source>
        <dbReference type="Pfam" id="PF00723"/>
    </source>
</evidence>
<evidence type="ECO:0000313" key="11">
    <source>
        <dbReference type="EMBL" id="ODQ57754.1"/>
    </source>
</evidence>
<keyword evidence="4 11" id="KW-0378">Hydrolase</keyword>
<evidence type="ECO:0000313" key="12">
    <source>
        <dbReference type="Proteomes" id="UP000094112"/>
    </source>
</evidence>
<dbReference type="InterPro" id="IPR008928">
    <property type="entry name" value="6-hairpin_glycosidase_sf"/>
</dbReference>
<evidence type="ECO:0000256" key="5">
    <source>
        <dbReference type="ARBA" id="ARBA00023277"/>
    </source>
</evidence>
<dbReference type="OrthoDB" id="6123450at2759"/>
<name>A0A1E3NX86_WICAA</name>
<evidence type="ECO:0000256" key="9">
    <source>
        <dbReference type="ARBA" id="ARBA00033473"/>
    </source>
</evidence>
<keyword evidence="12" id="KW-1185">Reference proteome</keyword>
<dbReference type="AlphaFoldDB" id="A0A1E3NX86"/>
<evidence type="ECO:0000256" key="1">
    <source>
        <dbReference type="ARBA" id="ARBA00001863"/>
    </source>
</evidence>
<sequence length="509" mass="59022">MSPLGFAQETYQKITRNKFNDWVKEQFHISFEKILLNIADPELNKELMTKDNVTIGVNVASTSKSKPDYFYQWIRDGAITMNSIINYLVDDNFQNKTLQKTVENYLSNNYNLQRLDNWSGKFKDNLKNLGEPKFHVDSSPFNKVWGRPQNDGPALRVITIDNFVKNLENFNSELVSKDSNNELETVKDIYEKVLKLDLHYILSNWNLKTFDIWEEINSFHFFTSLTQLKALKIGLKYFNKFNDDDTTFGDSLTKVYMDLYHFINEESGFVNYNLNHIVETPSILNQRSGLDAAILIASLLTHDDFDDAIPFDVNDGLILNTLSELIKTMKYLYPINHSKINLNLGVALGRYPEDLYDGVKIDEGNPWFLTTLSASELLFKLIANLYYLKEPLLIDESNQHFYFHNILELNFLKTPSSNYPSGSNSNSIPTLELPYNSIAFNQTVANLFAYGDSFLDVIREHVSNEGSMSEQFNKYNGYMQGAENLTWSYGSFWNCYRWRERALTLIENQ</sequence>
<proteinExistence type="inferred from homology"/>
<dbReference type="SUPFAM" id="SSF48208">
    <property type="entry name" value="Six-hairpin glycosidases"/>
    <property type="match status" value="1"/>
</dbReference>
<keyword evidence="7" id="KW-0624">Polysaccharide degradation</keyword>
<protein>
    <recommendedName>
        <fullName evidence="3">glucan 1,4-alpha-glucosidase</fullName>
        <ecNumber evidence="3">3.2.1.3</ecNumber>
    </recommendedName>
    <alternativeName>
        <fullName evidence="9">1,4-alpha-D-glucan glucohydrolase</fullName>
    </alternativeName>
    <alternativeName>
        <fullName evidence="8">Glucan 1,4-alpha-glucosidase</fullName>
    </alternativeName>
</protein>
<evidence type="ECO:0000256" key="7">
    <source>
        <dbReference type="ARBA" id="ARBA00023326"/>
    </source>
</evidence>
<comment type="catalytic activity">
    <reaction evidence="1">
        <text>Hydrolysis of terminal (1-&gt;4)-linked alpha-D-glucose residues successively from non-reducing ends of the chains with release of beta-D-glucose.</text>
        <dbReference type="EC" id="3.2.1.3"/>
    </reaction>
</comment>
<dbReference type="STRING" id="683960.A0A1E3NX86"/>
<gene>
    <name evidence="11" type="ORF">WICANDRAFT_85865</name>
</gene>
<dbReference type="Pfam" id="PF00723">
    <property type="entry name" value="Glyco_hydro_15"/>
    <property type="match status" value="1"/>
</dbReference>
<keyword evidence="5" id="KW-0119">Carbohydrate metabolism</keyword>
<dbReference type="PANTHER" id="PTHR31616:SF9">
    <property type="entry name" value="GLUCOAMYLASE, INTRACELLULAR SPORULATION-SPECIFIC"/>
    <property type="match status" value="1"/>
</dbReference>
<organism evidence="11 12">
    <name type="scientific">Wickerhamomyces anomalus (strain ATCC 58044 / CBS 1984 / NCYC 433 / NRRL Y-366-8)</name>
    <name type="common">Yeast</name>
    <name type="synonym">Hansenula anomala</name>
    <dbReference type="NCBI Taxonomy" id="683960"/>
    <lineage>
        <taxon>Eukaryota</taxon>
        <taxon>Fungi</taxon>
        <taxon>Dikarya</taxon>
        <taxon>Ascomycota</taxon>
        <taxon>Saccharomycotina</taxon>
        <taxon>Saccharomycetes</taxon>
        <taxon>Phaffomycetales</taxon>
        <taxon>Wickerhamomycetaceae</taxon>
        <taxon>Wickerhamomyces</taxon>
    </lineage>
</organism>
<evidence type="ECO:0000256" key="4">
    <source>
        <dbReference type="ARBA" id="ARBA00022801"/>
    </source>
</evidence>
<comment type="similarity">
    <text evidence="2">Belongs to the glycosyl hydrolase 15 family.</text>
</comment>
<feature type="domain" description="GH15-like" evidence="10">
    <location>
        <begin position="48"/>
        <end position="493"/>
    </location>
</feature>
<dbReference type="Gene3D" id="1.50.10.10">
    <property type="match status" value="1"/>
</dbReference>
<dbReference type="GO" id="GO:0005980">
    <property type="term" value="P:glycogen catabolic process"/>
    <property type="evidence" value="ECO:0007669"/>
    <property type="project" value="EnsemblFungi"/>
</dbReference>
<dbReference type="InterPro" id="IPR012341">
    <property type="entry name" value="6hp_glycosidase-like_sf"/>
</dbReference>
<keyword evidence="6" id="KW-0326">Glycosidase</keyword>
<evidence type="ECO:0000256" key="3">
    <source>
        <dbReference type="ARBA" id="ARBA00012593"/>
    </source>
</evidence>
<evidence type="ECO:0000256" key="6">
    <source>
        <dbReference type="ARBA" id="ARBA00023295"/>
    </source>
</evidence>
<dbReference type="PRINTS" id="PR00736">
    <property type="entry name" value="GLHYDRLASE15"/>
</dbReference>
<accession>A0A1E3NX86</accession>
<evidence type="ECO:0000256" key="8">
    <source>
        <dbReference type="ARBA" id="ARBA00033442"/>
    </source>
</evidence>
<dbReference type="GeneID" id="30203206"/>
<reference evidence="11 12" key="1">
    <citation type="journal article" date="2016" name="Proc. Natl. Acad. Sci. U.S.A.">
        <title>Comparative genomics of biotechnologically important yeasts.</title>
        <authorList>
            <person name="Riley R."/>
            <person name="Haridas S."/>
            <person name="Wolfe K.H."/>
            <person name="Lopes M.R."/>
            <person name="Hittinger C.T."/>
            <person name="Goeker M."/>
            <person name="Salamov A.A."/>
            <person name="Wisecaver J.H."/>
            <person name="Long T.M."/>
            <person name="Calvey C.H."/>
            <person name="Aerts A.L."/>
            <person name="Barry K.W."/>
            <person name="Choi C."/>
            <person name="Clum A."/>
            <person name="Coughlan A.Y."/>
            <person name="Deshpande S."/>
            <person name="Douglass A.P."/>
            <person name="Hanson S.J."/>
            <person name="Klenk H.-P."/>
            <person name="LaButti K.M."/>
            <person name="Lapidus A."/>
            <person name="Lindquist E.A."/>
            <person name="Lipzen A.M."/>
            <person name="Meier-Kolthoff J.P."/>
            <person name="Ohm R.A."/>
            <person name="Otillar R.P."/>
            <person name="Pangilinan J.L."/>
            <person name="Peng Y."/>
            <person name="Rokas A."/>
            <person name="Rosa C.A."/>
            <person name="Scheuner C."/>
            <person name="Sibirny A.A."/>
            <person name="Slot J.C."/>
            <person name="Stielow J.B."/>
            <person name="Sun H."/>
            <person name="Kurtzman C.P."/>
            <person name="Blackwell M."/>
            <person name="Grigoriev I.V."/>
            <person name="Jeffries T.W."/>
        </authorList>
    </citation>
    <scope>NUCLEOTIDE SEQUENCE [LARGE SCALE GENOMIC DNA]</scope>
    <source>
        <strain evidence="12">ATCC 58044 / CBS 1984 / NCYC 433 / NRRL Y-366-8</strain>
    </source>
</reference>
<dbReference type="GO" id="GO:0000324">
    <property type="term" value="C:fungal-type vacuole"/>
    <property type="evidence" value="ECO:0007669"/>
    <property type="project" value="EnsemblFungi"/>
</dbReference>
<dbReference type="InterPro" id="IPR000165">
    <property type="entry name" value="Glucoamylase"/>
</dbReference>
<dbReference type="EMBL" id="KV454213">
    <property type="protein sequence ID" value="ODQ57754.1"/>
    <property type="molecule type" value="Genomic_DNA"/>
</dbReference>
<dbReference type="InterPro" id="IPR011613">
    <property type="entry name" value="GH15-like"/>
</dbReference>
<dbReference type="EC" id="3.2.1.3" evidence="3"/>
<dbReference type="RefSeq" id="XP_019036961.1">
    <property type="nucleotide sequence ID" value="XM_019185960.1"/>
</dbReference>